<dbReference type="InterPro" id="IPR013901">
    <property type="entry name" value="Anthrone_oxy"/>
</dbReference>
<evidence type="ECO:0000313" key="4">
    <source>
        <dbReference type="EMBL" id="WNF28367.1"/>
    </source>
</evidence>
<gene>
    <name evidence="4" type="ORF">RI138_16815</name>
</gene>
<feature type="transmembrane region" description="Helical" evidence="2">
    <location>
        <begin position="83"/>
        <end position="105"/>
    </location>
</feature>
<sequence length="190" mass="20131">MRGLQTGALLAATLSTGLMAGLFAAFAYGVMPGLARSSDRTLIETMQTINMAILNPVFILPFLGSIPLLGLSVYLARQGHGRLALSWLVAALVLYVVAFLVTLGASAPLNLQLANAGAPDDIKDLAAVRASFETKWVIWNIVRALLHTAAFVCLLWALVVYGGQRSQETGGLDTPDRPTSVHPSAEGTRT</sequence>
<evidence type="ECO:0000256" key="1">
    <source>
        <dbReference type="SAM" id="MobiDB-lite"/>
    </source>
</evidence>
<keyword evidence="2" id="KW-1133">Transmembrane helix</keyword>
<feature type="transmembrane region" description="Helical" evidence="2">
    <location>
        <begin position="53"/>
        <end position="76"/>
    </location>
</feature>
<feature type="domain" description="Reverse transcriptase" evidence="3">
    <location>
        <begin position="1"/>
        <end position="92"/>
    </location>
</feature>
<evidence type="ECO:0000259" key="3">
    <source>
        <dbReference type="PROSITE" id="PS50878"/>
    </source>
</evidence>
<feature type="transmembrane region" description="Helical" evidence="2">
    <location>
        <begin position="137"/>
        <end position="161"/>
    </location>
</feature>
<reference evidence="4 5" key="1">
    <citation type="submission" date="2023-09" db="EMBL/GenBank/DDBJ databases">
        <title>Genome completion map analysis of the actinomycetes C11-1.</title>
        <authorList>
            <person name="Qin P."/>
            <person name="Guan P."/>
        </authorList>
    </citation>
    <scope>NUCLEOTIDE SEQUENCE [LARGE SCALE GENOMIC DNA]</scope>
    <source>
        <strain evidence="4 5">C11-1</strain>
    </source>
</reference>
<keyword evidence="2" id="KW-0472">Membrane</keyword>
<proteinExistence type="predicted"/>
<accession>A0ABY9W2X9</accession>
<name>A0ABY9W2X9_9ACTN</name>
<dbReference type="PROSITE" id="PS50878">
    <property type="entry name" value="RT_POL"/>
    <property type="match status" value="1"/>
</dbReference>
<evidence type="ECO:0000256" key="2">
    <source>
        <dbReference type="SAM" id="Phobius"/>
    </source>
</evidence>
<protein>
    <submittedName>
        <fullName evidence="4">DUF1772 domain-containing protein</fullName>
    </submittedName>
</protein>
<dbReference type="Pfam" id="PF08592">
    <property type="entry name" value="Anthrone_oxy"/>
    <property type="match status" value="1"/>
</dbReference>
<dbReference type="Proteomes" id="UP001303236">
    <property type="component" value="Chromosome"/>
</dbReference>
<keyword evidence="5" id="KW-1185">Reference proteome</keyword>
<dbReference type="InterPro" id="IPR000477">
    <property type="entry name" value="RT_dom"/>
</dbReference>
<keyword evidence="2" id="KW-0812">Transmembrane</keyword>
<organism evidence="4 5">
    <name type="scientific">Streptomyces durocortorensis</name>
    <dbReference type="NCBI Taxonomy" id="2811104"/>
    <lineage>
        <taxon>Bacteria</taxon>
        <taxon>Bacillati</taxon>
        <taxon>Actinomycetota</taxon>
        <taxon>Actinomycetes</taxon>
        <taxon>Kitasatosporales</taxon>
        <taxon>Streptomycetaceae</taxon>
        <taxon>Streptomyces</taxon>
    </lineage>
</organism>
<evidence type="ECO:0000313" key="5">
    <source>
        <dbReference type="Proteomes" id="UP001303236"/>
    </source>
</evidence>
<feature type="region of interest" description="Disordered" evidence="1">
    <location>
        <begin position="167"/>
        <end position="190"/>
    </location>
</feature>
<dbReference type="EMBL" id="CP134500">
    <property type="protein sequence ID" value="WNF28367.1"/>
    <property type="molecule type" value="Genomic_DNA"/>
</dbReference>